<accession>A0A7I8W9F9</accession>
<keyword evidence="5 10" id="KW-1133">Transmembrane helix</keyword>
<dbReference type="AlphaFoldDB" id="A0A7I8W9F9"/>
<dbReference type="OrthoDB" id="6581954at2759"/>
<gene>
    <name evidence="11" type="ORF">DGYR_LOCUS12232</name>
</gene>
<keyword evidence="3" id="KW-0813">Transport</keyword>
<keyword evidence="8" id="KW-0479">Metal-binding</keyword>
<keyword evidence="4 10" id="KW-0812">Transmembrane</keyword>
<feature type="disulfide bond" evidence="9">
    <location>
        <begin position="91"/>
        <end position="100"/>
    </location>
</feature>
<evidence type="ECO:0000256" key="6">
    <source>
        <dbReference type="ARBA" id="ARBA00023136"/>
    </source>
</evidence>
<dbReference type="GO" id="GO:0046872">
    <property type="term" value="F:metal ion binding"/>
    <property type="evidence" value="ECO:0007669"/>
    <property type="project" value="UniProtKB-KW"/>
</dbReference>
<sequence>MILVSGAFLIPYTVMIIVIGCPMLFMEYGFGQFFGKGALTIFKKACPLFEGIGFCYMIINGFVCIYYNVIIALSIYYLVNSFRPELPWGSCGNHWNTEFCIALANSTNSSAIMNSTNTNKTSPSEEFWEHSLLNIDENHSIENLGSIRPFLCLSLLASWILVVLFVSKGIRSTGKVAYVTATFPYLMLTVLVTRGVTLSGATDGIMYFLTPQWSKLAEPSIWFKAASQLFYSTNIGWGGMITMASYNKKKHNCRRDAIFINFISFFTSLYAGLAVFSIIGFMAEESDSKVEEVIKNGPELAFIVYPRALSLMPIPQLWSVLFFIMLFTLGIGSLMVNLETVMTGLSDELRIVRKYRFTATCIVAVCMFLLALPQVTQGGMYVFSLFDHYAASFSLLFTTVAECVAINWIYGSNRFCKDVSTMLGKEISVVWRVFWGGISPVVIIAIIIFNLATSQGAEYGDYTYPVWGDCIGWFITLSSILPIPIVAAIKLIKSPGKTFLEKYRDTTSVPSQPKETEPEAVELYIMRDN</sequence>
<feature type="transmembrane region" description="Helical" evidence="10">
    <location>
        <begin position="471"/>
        <end position="492"/>
    </location>
</feature>
<dbReference type="InterPro" id="IPR000175">
    <property type="entry name" value="Na/ntran_symport"/>
</dbReference>
<evidence type="ECO:0000256" key="5">
    <source>
        <dbReference type="ARBA" id="ARBA00022989"/>
    </source>
</evidence>
<evidence type="ECO:0000256" key="3">
    <source>
        <dbReference type="ARBA" id="ARBA00022448"/>
    </source>
</evidence>
<evidence type="ECO:0000256" key="1">
    <source>
        <dbReference type="ARBA" id="ARBA00004141"/>
    </source>
</evidence>
<proteinExistence type="inferred from homology"/>
<comment type="subcellular location">
    <subcellularLocation>
        <location evidence="1">Membrane</location>
        <topology evidence="1">Multi-pass membrane protein</topology>
    </subcellularLocation>
</comment>
<evidence type="ECO:0000256" key="7">
    <source>
        <dbReference type="ARBA" id="ARBA00023180"/>
    </source>
</evidence>
<dbReference type="Proteomes" id="UP000549394">
    <property type="component" value="Unassembled WGS sequence"/>
</dbReference>
<keyword evidence="7" id="KW-0325">Glycoprotein</keyword>
<feature type="binding site" evidence="8">
    <location>
        <position position="333"/>
    </location>
    <ligand>
        <name>Na(+)</name>
        <dbReference type="ChEBI" id="CHEBI:29101"/>
        <label>1</label>
    </ligand>
</feature>
<feature type="transmembrane region" description="Helical" evidence="10">
    <location>
        <begin position="258"/>
        <end position="283"/>
    </location>
</feature>
<feature type="transmembrane region" description="Helical" evidence="10">
    <location>
        <begin position="6"/>
        <end position="30"/>
    </location>
</feature>
<feature type="transmembrane region" description="Helical" evidence="10">
    <location>
        <begin position="147"/>
        <end position="166"/>
    </location>
</feature>
<feature type="transmembrane region" description="Helical" evidence="10">
    <location>
        <begin position="51"/>
        <end position="79"/>
    </location>
</feature>
<dbReference type="GO" id="GO:0089718">
    <property type="term" value="P:amino acid import across plasma membrane"/>
    <property type="evidence" value="ECO:0007669"/>
    <property type="project" value="TreeGrafter"/>
</dbReference>
<feature type="binding site" evidence="8">
    <location>
        <position position="232"/>
    </location>
    <ligand>
        <name>Na(+)</name>
        <dbReference type="ChEBI" id="CHEBI:29101"/>
        <label>1</label>
    </ligand>
</feature>
<dbReference type="PANTHER" id="PTHR11616">
    <property type="entry name" value="SODIUM/CHLORIDE DEPENDENT TRANSPORTER"/>
    <property type="match status" value="1"/>
</dbReference>
<keyword evidence="8" id="KW-0915">Sodium</keyword>
<dbReference type="InterPro" id="IPR037272">
    <property type="entry name" value="SNS_sf"/>
</dbReference>
<dbReference type="SUPFAM" id="SSF161070">
    <property type="entry name" value="SNF-like"/>
    <property type="match status" value="1"/>
</dbReference>
<comment type="caution">
    <text evidence="11">The sequence shown here is derived from an EMBL/GenBank/DDBJ whole genome shotgun (WGS) entry which is preliminary data.</text>
</comment>
<protein>
    <submittedName>
        <fullName evidence="11">DgyrCDS13009</fullName>
    </submittedName>
</protein>
<dbReference type="EMBL" id="CAJFCJ010000022">
    <property type="protein sequence ID" value="CAD5124740.1"/>
    <property type="molecule type" value="Genomic_DNA"/>
</dbReference>
<evidence type="ECO:0000313" key="11">
    <source>
        <dbReference type="EMBL" id="CAD5124740.1"/>
    </source>
</evidence>
<evidence type="ECO:0000313" key="12">
    <source>
        <dbReference type="Proteomes" id="UP000549394"/>
    </source>
</evidence>
<feature type="transmembrane region" description="Helical" evidence="10">
    <location>
        <begin position="388"/>
        <end position="409"/>
    </location>
</feature>
<reference evidence="11 12" key="1">
    <citation type="submission" date="2020-08" db="EMBL/GenBank/DDBJ databases">
        <authorList>
            <person name="Hejnol A."/>
        </authorList>
    </citation>
    <scope>NUCLEOTIDE SEQUENCE [LARGE SCALE GENOMIC DNA]</scope>
</reference>
<feature type="transmembrane region" description="Helical" evidence="10">
    <location>
        <begin position="429"/>
        <end position="451"/>
    </location>
</feature>
<keyword evidence="6 10" id="KW-0472">Membrane</keyword>
<feature type="transmembrane region" description="Helical" evidence="10">
    <location>
        <begin position="178"/>
        <end position="201"/>
    </location>
</feature>
<evidence type="ECO:0000256" key="4">
    <source>
        <dbReference type="ARBA" id="ARBA00022692"/>
    </source>
</evidence>
<dbReference type="PRINTS" id="PR00176">
    <property type="entry name" value="NANEUSMPORT"/>
</dbReference>
<feature type="transmembrane region" description="Helical" evidence="10">
    <location>
        <begin position="317"/>
        <end position="336"/>
    </location>
</feature>
<dbReference type="GO" id="GO:0005886">
    <property type="term" value="C:plasma membrane"/>
    <property type="evidence" value="ECO:0007669"/>
    <property type="project" value="TreeGrafter"/>
</dbReference>
<dbReference type="PROSITE" id="PS50267">
    <property type="entry name" value="NA_NEUROTRAN_SYMP_3"/>
    <property type="match status" value="1"/>
</dbReference>
<evidence type="ECO:0000256" key="9">
    <source>
        <dbReference type="PIRSR" id="PIRSR600175-2"/>
    </source>
</evidence>
<evidence type="ECO:0000256" key="2">
    <source>
        <dbReference type="ARBA" id="ARBA00006459"/>
    </source>
</evidence>
<keyword evidence="9" id="KW-1015">Disulfide bond</keyword>
<dbReference type="Pfam" id="PF00209">
    <property type="entry name" value="SNF"/>
    <property type="match status" value="1"/>
</dbReference>
<dbReference type="PANTHER" id="PTHR11616:SF321">
    <property type="entry name" value="SODIUM-DEPENDENT NUTRIENT AMINO ACID TRANSPORTER 1-RELATED"/>
    <property type="match status" value="1"/>
</dbReference>
<organism evidence="11 12">
    <name type="scientific">Dimorphilus gyrociliatus</name>
    <dbReference type="NCBI Taxonomy" id="2664684"/>
    <lineage>
        <taxon>Eukaryota</taxon>
        <taxon>Metazoa</taxon>
        <taxon>Spiralia</taxon>
        <taxon>Lophotrochozoa</taxon>
        <taxon>Annelida</taxon>
        <taxon>Polychaeta</taxon>
        <taxon>Polychaeta incertae sedis</taxon>
        <taxon>Dinophilidae</taxon>
        <taxon>Dimorphilus</taxon>
    </lineage>
</organism>
<name>A0A7I8W9F9_9ANNE</name>
<evidence type="ECO:0000256" key="8">
    <source>
        <dbReference type="PIRSR" id="PIRSR600175-1"/>
    </source>
</evidence>
<evidence type="ECO:0000256" key="10">
    <source>
        <dbReference type="SAM" id="Phobius"/>
    </source>
</evidence>
<dbReference type="GO" id="GO:0005283">
    <property type="term" value="F:amino acid:sodium symporter activity"/>
    <property type="evidence" value="ECO:0007669"/>
    <property type="project" value="TreeGrafter"/>
</dbReference>
<keyword evidence="12" id="KW-1185">Reference proteome</keyword>
<comment type="similarity">
    <text evidence="2">Belongs to the sodium:neurotransmitter symporter (SNF) (TC 2.A.22) family.</text>
</comment>
<feature type="binding site" evidence="8">
    <location>
        <position position="329"/>
    </location>
    <ligand>
        <name>Na(+)</name>
        <dbReference type="ChEBI" id="CHEBI:29101"/>
        <label>1</label>
    </ligand>
</feature>
<feature type="transmembrane region" description="Helical" evidence="10">
    <location>
        <begin position="357"/>
        <end position="376"/>
    </location>
</feature>